<dbReference type="EMBL" id="UOGC01000076">
    <property type="protein sequence ID" value="VAX18711.1"/>
    <property type="molecule type" value="Genomic_DNA"/>
</dbReference>
<dbReference type="InterPro" id="IPR013655">
    <property type="entry name" value="PAS_fold_3"/>
</dbReference>
<sequence length="158" mass="17974">MQDMTPQDLASDDFQESVLTFHDGTQRTVLATEIETKFPDGCLIVSQTDLDGIIKHVNKSFVTMSGFAEEELIGQPHYILRHPDMPPAAFAGLWQTIEKKEKWHGYVKNIRKDGGYYWVYATVIPNVRNGEIVSYTSVRRKPSASKVAECMELYPTLF</sequence>
<name>A0A3B1BW43_9ZZZZ</name>
<gene>
    <name evidence="2" type="ORF">MNBD_NITROSPINAE01-401</name>
</gene>
<evidence type="ECO:0000259" key="1">
    <source>
        <dbReference type="PROSITE" id="PS50112"/>
    </source>
</evidence>
<dbReference type="InterPro" id="IPR000014">
    <property type="entry name" value="PAS"/>
</dbReference>
<reference evidence="2" key="1">
    <citation type="submission" date="2018-06" db="EMBL/GenBank/DDBJ databases">
        <authorList>
            <person name="Zhirakovskaya E."/>
        </authorList>
    </citation>
    <scope>NUCLEOTIDE SEQUENCE</scope>
</reference>
<keyword evidence="2" id="KW-0675">Receptor</keyword>
<dbReference type="Pfam" id="PF08447">
    <property type="entry name" value="PAS_3"/>
    <property type="match status" value="1"/>
</dbReference>
<dbReference type="InterPro" id="IPR035965">
    <property type="entry name" value="PAS-like_dom_sf"/>
</dbReference>
<dbReference type="SUPFAM" id="SSF55785">
    <property type="entry name" value="PYP-like sensor domain (PAS domain)"/>
    <property type="match status" value="1"/>
</dbReference>
<accession>A0A3B1BW43</accession>
<dbReference type="PROSITE" id="PS50112">
    <property type="entry name" value="PAS"/>
    <property type="match status" value="1"/>
</dbReference>
<dbReference type="NCBIfam" id="TIGR00229">
    <property type="entry name" value="sensory_box"/>
    <property type="match status" value="1"/>
</dbReference>
<dbReference type="SMART" id="SM00091">
    <property type="entry name" value="PAS"/>
    <property type="match status" value="1"/>
</dbReference>
<dbReference type="CDD" id="cd00130">
    <property type="entry name" value="PAS"/>
    <property type="match status" value="1"/>
</dbReference>
<dbReference type="Gene3D" id="3.30.450.20">
    <property type="entry name" value="PAS domain"/>
    <property type="match status" value="1"/>
</dbReference>
<feature type="domain" description="PAS" evidence="1">
    <location>
        <begin position="49"/>
        <end position="84"/>
    </location>
</feature>
<proteinExistence type="predicted"/>
<dbReference type="AlphaFoldDB" id="A0A3B1BW43"/>
<evidence type="ECO:0000313" key="2">
    <source>
        <dbReference type="EMBL" id="VAX18711.1"/>
    </source>
</evidence>
<organism evidence="2">
    <name type="scientific">hydrothermal vent metagenome</name>
    <dbReference type="NCBI Taxonomy" id="652676"/>
    <lineage>
        <taxon>unclassified sequences</taxon>
        <taxon>metagenomes</taxon>
        <taxon>ecological metagenomes</taxon>
    </lineage>
</organism>
<protein>
    <submittedName>
        <fullName evidence="2">Aerotaxis sensor receptor protein</fullName>
    </submittedName>
</protein>